<evidence type="ECO:0000256" key="1">
    <source>
        <dbReference type="SAM" id="MobiDB-lite"/>
    </source>
</evidence>
<evidence type="ECO:0000313" key="2">
    <source>
        <dbReference type="EMBL" id="MDT7847315.1"/>
    </source>
</evidence>
<feature type="compositionally biased region" description="Low complexity" evidence="1">
    <location>
        <begin position="140"/>
        <end position="152"/>
    </location>
</feature>
<dbReference type="Proteomes" id="UP001257948">
    <property type="component" value="Unassembled WGS sequence"/>
</dbReference>
<protein>
    <recommendedName>
        <fullName evidence="4">Integrase</fullName>
    </recommendedName>
</protein>
<name>A0ABU3M7A1_9ACTN</name>
<sequence length="225" mass="24870">MFITDAIRTGLPPHIAQVIAGHANINTTMGCNAVYPTETIEAHRAFVTRRRTLRPAEEYRTPTDTEWEDFPGHFERRKLSVGTCARTYGITWIHDHACVRCSLLRPDLAQRGRLVETATTCSTGWPRPTGKADSARSKDSASASPGPNPRSARSTRRRPAAQCCRGCRLHGPIHGVTGTEQGQLPQLRPALRPRPGLTRTGFSIPASSRTRLSRAVDCWLTETHL</sequence>
<gene>
    <name evidence="2" type="ORF">RQC66_42010</name>
</gene>
<organism evidence="2 3">
    <name type="scientific">Streptomyces justiciae</name>
    <dbReference type="NCBI Taxonomy" id="2780140"/>
    <lineage>
        <taxon>Bacteria</taxon>
        <taxon>Bacillati</taxon>
        <taxon>Actinomycetota</taxon>
        <taxon>Actinomycetes</taxon>
        <taxon>Kitasatosporales</taxon>
        <taxon>Streptomycetaceae</taxon>
        <taxon>Streptomyces</taxon>
    </lineage>
</organism>
<feature type="region of interest" description="Disordered" evidence="1">
    <location>
        <begin position="120"/>
        <end position="159"/>
    </location>
</feature>
<proteinExistence type="predicted"/>
<feature type="compositionally biased region" description="Low complexity" evidence="1">
    <location>
        <begin position="181"/>
        <end position="200"/>
    </location>
</feature>
<dbReference type="EMBL" id="JAVTLL010000047">
    <property type="protein sequence ID" value="MDT7847315.1"/>
    <property type="molecule type" value="Genomic_DNA"/>
</dbReference>
<dbReference type="RefSeq" id="WP_314207509.1">
    <property type="nucleotide sequence ID" value="NZ_JAVTLL010000047.1"/>
</dbReference>
<reference evidence="3" key="1">
    <citation type="submission" date="2023-07" db="EMBL/GenBank/DDBJ databases">
        <title>Draft genome sequence of the endophytic actinobacterium Streptomyces justiciae WPN32, a potential antibiotic producer.</title>
        <authorList>
            <person name="Yasawong M."/>
            <person name="Pana W."/>
            <person name="Ganta P."/>
            <person name="Santapan N."/>
            <person name="Songngamsuk T."/>
            <person name="Phatcharaharikarn M."/>
            <person name="Kerdtoob S."/>
            <person name="Nantapong N."/>
        </authorList>
    </citation>
    <scope>NUCLEOTIDE SEQUENCE [LARGE SCALE GENOMIC DNA]</scope>
    <source>
        <strain evidence="3">WPN32</strain>
    </source>
</reference>
<comment type="caution">
    <text evidence="2">The sequence shown here is derived from an EMBL/GenBank/DDBJ whole genome shotgun (WGS) entry which is preliminary data.</text>
</comment>
<evidence type="ECO:0008006" key="4">
    <source>
        <dbReference type="Google" id="ProtNLM"/>
    </source>
</evidence>
<keyword evidence="3" id="KW-1185">Reference proteome</keyword>
<accession>A0ABU3M7A1</accession>
<feature type="region of interest" description="Disordered" evidence="1">
    <location>
        <begin position="175"/>
        <end position="200"/>
    </location>
</feature>
<evidence type="ECO:0000313" key="3">
    <source>
        <dbReference type="Proteomes" id="UP001257948"/>
    </source>
</evidence>